<comment type="caution">
    <text evidence="2">The sequence shown here is derived from an EMBL/GenBank/DDBJ whole genome shotgun (WGS) entry which is preliminary data.</text>
</comment>
<proteinExistence type="predicted"/>
<dbReference type="Proteomes" id="UP001151760">
    <property type="component" value="Unassembled WGS sequence"/>
</dbReference>
<evidence type="ECO:0000313" key="2">
    <source>
        <dbReference type="EMBL" id="GJT07719.1"/>
    </source>
</evidence>
<protein>
    <submittedName>
        <fullName evidence="2">Uncharacterized protein</fullName>
    </submittedName>
</protein>
<organism evidence="2 3">
    <name type="scientific">Tanacetum coccineum</name>
    <dbReference type="NCBI Taxonomy" id="301880"/>
    <lineage>
        <taxon>Eukaryota</taxon>
        <taxon>Viridiplantae</taxon>
        <taxon>Streptophyta</taxon>
        <taxon>Embryophyta</taxon>
        <taxon>Tracheophyta</taxon>
        <taxon>Spermatophyta</taxon>
        <taxon>Magnoliopsida</taxon>
        <taxon>eudicotyledons</taxon>
        <taxon>Gunneridae</taxon>
        <taxon>Pentapetalae</taxon>
        <taxon>asterids</taxon>
        <taxon>campanulids</taxon>
        <taxon>Asterales</taxon>
        <taxon>Asteraceae</taxon>
        <taxon>Asteroideae</taxon>
        <taxon>Anthemideae</taxon>
        <taxon>Anthemidinae</taxon>
        <taxon>Tanacetum</taxon>
    </lineage>
</organism>
<feature type="region of interest" description="Disordered" evidence="1">
    <location>
        <begin position="208"/>
        <end position="242"/>
    </location>
</feature>
<reference evidence="2" key="2">
    <citation type="submission" date="2022-01" db="EMBL/GenBank/DDBJ databases">
        <authorList>
            <person name="Yamashiro T."/>
            <person name="Shiraishi A."/>
            <person name="Satake H."/>
            <person name="Nakayama K."/>
        </authorList>
    </citation>
    <scope>NUCLEOTIDE SEQUENCE</scope>
</reference>
<evidence type="ECO:0000313" key="3">
    <source>
        <dbReference type="Proteomes" id="UP001151760"/>
    </source>
</evidence>
<gene>
    <name evidence="2" type="ORF">Tco_0842181</name>
</gene>
<accession>A0ABQ5B472</accession>
<reference evidence="2" key="1">
    <citation type="journal article" date="2022" name="Int. J. Mol. Sci.">
        <title>Draft Genome of Tanacetum Coccineum: Genomic Comparison of Closely Related Tanacetum-Family Plants.</title>
        <authorList>
            <person name="Yamashiro T."/>
            <person name="Shiraishi A."/>
            <person name="Nakayama K."/>
            <person name="Satake H."/>
        </authorList>
    </citation>
    <scope>NUCLEOTIDE SEQUENCE</scope>
</reference>
<keyword evidence="3" id="KW-1185">Reference proteome</keyword>
<feature type="region of interest" description="Disordered" evidence="1">
    <location>
        <begin position="1"/>
        <end position="24"/>
    </location>
</feature>
<dbReference type="EMBL" id="BQNB010012774">
    <property type="protein sequence ID" value="GJT07719.1"/>
    <property type="molecule type" value="Genomic_DNA"/>
</dbReference>
<name>A0ABQ5B472_9ASTR</name>
<sequence>MDEDQAGPDPGVSHVALAGPKPEPTHKEFMVNMYPDVHESLKFLADEHVILEEPLSSFGTLSYMKNLDDAYTIRDQFINDKSTEDKPGKLNMESEVVSMVTVPIHQASSLVPPLSTLVIDLLSPSKLVSSATQAPIFTATTTTITSTLPPPPQQQSSIDSELDVRVTTLEQKFTDLEQKNKNLDNMTWNLRSRPEADMKEILHQRMFETDHHPPPPDSDLSKKKRHNSGASGSSQPPTPQSEWLKLIPEEDRPETLEPDWSIPMNDLIKPENNWANIEVCHQMLTDQVDLVNLEGHRLVPDVSKPLPLGGPPGQLKAAQYLDFGLEELVPSLWIESEHEYDISAAYAKSDLTCGFSVLSVSRLMKYHFLKEIILRRVDYKEYKFLEVDFKNLHPNDFEDLNDQKKMMQETKVHKFSDGTLKRILDKLDHMVKDFKLYEYNKGMET</sequence>
<evidence type="ECO:0000256" key="1">
    <source>
        <dbReference type="SAM" id="MobiDB-lite"/>
    </source>
</evidence>